<dbReference type="Gene3D" id="3.40.50.1000">
    <property type="entry name" value="HAD superfamily/HAD-like"/>
    <property type="match status" value="1"/>
</dbReference>
<evidence type="ECO:0000313" key="1">
    <source>
        <dbReference type="EMBL" id="KUG03849.1"/>
    </source>
</evidence>
<dbReference type="NCBIfam" id="TIGR01484">
    <property type="entry name" value="HAD-SF-IIB"/>
    <property type="match status" value="1"/>
</dbReference>
<accession>A0A0W8E5V0</accession>
<dbReference type="GO" id="GO:0000287">
    <property type="term" value="F:magnesium ion binding"/>
    <property type="evidence" value="ECO:0007669"/>
    <property type="project" value="TreeGrafter"/>
</dbReference>
<proteinExistence type="predicted"/>
<sequence>MTIKLAAIDLDDTLLDSRHRISPACIKAIQRVNQQGVYVILATGRMYRAAIPYAHQLGLDMPLITYQGALVKSAYSEDVLYERTLGLDVALKITDLLESHRVDYHIYSNDQLYTRKLVPILEKHMQVTGIKPILIKDIPCLLRKSLPLEIMAVFEEKSRRRDMEQMIKKLYGEQLHLTRFKYDSLEIMDRCATKALALEAVAAHLNIHQHEVLAIGDSYNDLPMIRWAGTGVAVGNAHPLVKEAADFITGSNEEDGVLQALEKFIGSRLV</sequence>
<dbReference type="CDD" id="cd07516">
    <property type="entry name" value="HAD_Pase"/>
    <property type="match status" value="1"/>
</dbReference>
<dbReference type="InterPro" id="IPR000150">
    <property type="entry name" value="Cof"/>
</dbReference>
<dbReference type="SUPFAM" id="SSF56784">
    <property type="entry name" value="HAD-like"/>
    <property type="match status" value="1"/>
</dbReference>
<dbReference type="InterPro" id="IPR006379">
    <property type="entry name" value="HAD-SF_hydro_IIB"/>
</dbReference>
<dbReference type="GO" id="GO:0016791">
    <property type="term" value="F:phosphatase activity"/>
    <property type="evidence" value="ECO:0007669"/>
    <property type="project" value="TreeGrafter"/>
</dbReference>
<dbReference type="PANTHER" id="PTHR10000:SF8">
    <property type="entry name" value="HAD SUPERFAMILY HYDROLASE-LIKE, TYPE 3"/>
    <property type="match status" value="1"/>
</dbReference>
<dbReference type="GO" id="GO:0005829">
    <property type="term" value="C:cytosol"/>
    <property type="evidence" value="ECO:0007669"/>
    <property type="project" value="TreeGrafter"/>
</dbReference>
<gene>
    <name evidence="1" type="ORF">ASZ90_018746</name>
</gene>
<organism evidence="1">
    <name type="scientific">hydrocarbon metagenome</name>
    <dbReference type="NCBI Taxonomy" id="938273"/>
    <lineage>
        <taxon>unclassified sequences</taxon>
        <taxon>metagenomes</taxon>
        <taxon>ecological metagenomes</taxon>
    </lineage>
</organism>
<comment type="caution">
    <text evidence="1">The sequence shown here is derived from an EMBL/GenBank/DDBJ whole genome shotgun (WGS) entry which is preliminary data.</text>
</comment>
<dbReference type="Gene3D" id="3.30.1240.10">
    <property type="match status" value="1"/>
</dbReference>
<dbReference type="InterPro" id="IPR023214">
    <property type="entry name" value="HAD_sf"/>
</dbReference>
<dbReference type="PANTHER" id="PTHR10000">
    <property type="entry name" value="PHOSPHOSERINE PHOSPHATASE"/>
    <property type="match status" value="1"/>
</dbReference>
<name>A0A0W8E5V0_9ZZZZ</name>
<dbReference type="NCBIfam" id="TIGR00099">
    <property type="entry name" value="Cof-subfamily"/>
    <property type="match status" value="1"/>
</dbReference>
<dbReference type="SFLD" id="SFLDG01144">
    <property type="entry name" value="C2.B.4:_PGP_Like"/>
    <property type="match status" value="1"/>
</dbReference>
<reference evidence="1" key="1">
    <citation type="journal article" date="2015" name="Proc. Natl. Acad. Sci. U.S.A.">
        <title>Networks of energetic and metabolic interactions define dynamics in microbial communities.</title>
        <authorList>
            <person name="Embree M."/>
            <person name="Liu J.K."/>
            <person name="Al-Bassam M.M."/>
            <person name="Zengler K."/>
        </authorList>
    </citation>
    <scope>NUCLEOTIDE SEQUENCE</scope>
</reference>
<protein>
    <submittedName>
        <fullName evidence="1">Hydrolase (Had superfamily)</fullName>
    </submittedName>
</protein>
<dbReference type="SFLD" id="SFLDG01140">
    <property type="entry name" value="C2.B:_Phosphomannomutase_and_P"/>
    <property type="match status" value="1"/>
</dbReference>
<dbReference type="AlphaFoldDB" id="A0A0W8E5V0"/>
<keyword evidence="1" id="KW-0378">Hydrolase</keyword>
<dbReference type="SFLD" id="SFLDS00003">
    <property type="entry name" value="Haloacid_Dehalogenase"/>
    <property type="match status" value="1"/>
</dbReference>
<dbReference type="EMBL" id="LNQE01001866">
    <property type="protein sequence ID" value="KUG03849.1"/>
    <property type="molecule type" value="Genomic_DNA"/>
</dbReference>
<dbReference type="InterPro" id="IPR036412">
    <property type="entry name" value="HAD-like_sf"/>
</dbReference>
<dbReference type="Pfam" id="PF08282">
    <property type="entry name" value="Hydrolase_3"/>
    <property type="match status" value="1"/>
</dbReference>